<dbReference type="AlphaFoldDB" id="A0AAD7RH93"/>
<comment type="caution">
    <text evidence="2">The sequence shown here is derived from an EMBL/GenBank/DDBJ whole genome shotgun (WGS) entry which is preliminary data.</text>
</comment>
<reference evidence="2" key="1">
    <citation type="journal article" date="2023" name="Science">
        <title>Genome structures resolve the early diversification of teleost fishes.</title>
        <authorList>
            <person name="Parey E."/>
            <person name="Louis A."/>
            <person name="Montfort J."/>
            <person name="Bouchez O."/>
            <person name="Roques C."/>
            <person name="Iampietro C."/>
            <person name="Lluch J."/>
            <person name="Castinel A."/>
            <person name="Donnadieu C."/>
            <person name="Desvignes T."/>
            <person name="Floi Bucao C."/>
            <person name="Jouanno E."/>
            <person name="Wen M."/>
            <person name="Mejri S."/>
            <person name="Dirks R."/>
            <person name="Jansen H."/>
            <person name="Henkel C."/>
            <person name="Chen W.J."/>
            <person name="Zahm M."/>
            <person name="Cabau C."/>
            <person name="Klopp C."/>
            <person name="Thompson A.W."/>
            <person name="Robinson-Rechavi M."/>
            <person name="Braasch I."/>
            <person name="Lecointre G."/>
            <person name="Bobe J."/>
            <person name="Postlethwait J.H."/>
            <person name="Berthelot C."/>
            <person name="Roest Crollius H."/>
            <person name="Guiguen Y."/>
        </authorList>
    </citation>
    <scope>NUCLEOTIDE SEQUENCE</scope>
    <source>
        <strain evidence="2">NC1722</strain>
    </source>
</reference>
<evidence type="ECO:0000256" key="1">
    <source>
        <dbReference type="SAM" id="MobiDB-lite"/>
    </source>
</evidence>
<protein>
    <submittedName>
        <fullName evidence="2">Uncharacterized protein</fullName>
    </submittedName>
</protein>
<accession>A0AAD7RH93</accession>
<dbReference type="Proteomes" id="UP001221898">
    <property type="component" value="Unassembled WGS sequence"/>
</dbReference>
<evidence type="ECO:0000313" key="3">
    <source>
        <dbReference type="Proteomes" id="UP001221898"/>
    </source>
</evidence>
<evidence type="ECO:0000313" key="2">
    <source>
        <dbReference type="EMBL" id="KAJ8384241.1"/>
    </source>
</evidence>
<dbReference type="EMBL" id="JAINUG010000275">
    <property type="protein sequence ID" value="KAJ8384241.1"/>
    <property type="molecule type" value="Genomic_DNA"/>
</dbReference>
<sequence>MPLSTDHLQVFTSSRKEIIELSNTPLRLSLLLLWHDRSAFEPSSNDKNSAVQNPGGHSTNILNQRRHGKIGLNDLFPAGLENGRGFQSDSWYHRATVDPVTLSDLLNLGSPPNDK</sequence>
<feature type="region of interest" description="Disordered" evidence="1">
    <location>
        <begin position="41"/>
        <end position="62"/>
    </location>
</feature>
<gene>
    <name evidence="2" type="ORF">AAFF_G00207020</name>
</gene>
<organism evidence="2 3">
    <name type="scientific">Aldrovandia affinis</name>
    <dbReference type="NCBI Taxonomy" id="143900"/>
    <lineage>
        <taxon>Eukaryota</taxon>
        <taxon>Metazoa</taxon>
        <taxon>Chordata</taxon>
        <taxon>Craniata</taxon>
        <taxon>Vertebrata</taxon>
        <taxon>Euteleostomi</taxon>
        <taxon>Actinopterygii</taxon>
        <taxon>Neopterygii</taxon>
        <taxon>Teleostei</taxon>
        <taxon>Notacanthiformes</taxon>
        <taxon>Halosauridae</taxon>
        <taxon>Aldrovandia</taxon>
    </lineage>
</organism>
<keyword evidence="3" id="KW-1185">Reference proteome</keyword>
<proteinExistence type="predicted"/>
<name>A0AAD7RH93_9TELE</name>